<dbReference type="Gene3D" id="2.30.30.30">
    <property type="match status" value="1"/>
</dbReference>
<proteinExistence type="predicted"/>
<name>A0A7R9T3C0_9CHLO</name>
<dbReference type="CDD" id="cd06091">
    <property type="entry name" value="KOW_NusG"/>
    <property type="match status" value="1"/>
</dbReference>
<dbReference type="CDD" id="cd09890">
    <property type="entry name" value="NGN_plant"/>
    <property type="match status" value="1"/>
</dbReference>
<dbReference type="Gene3D" id="3.30.70.940">
    <property type="entry name" value="NusG, N-terminal domain"/>
    <property type="match status" value="1"/>
</dbReference>
<feature type="compositionally biased region" description="Basic and acidic residues" evidence="4">
    <location>
        <begin position="76"/>
        <end position="100"/>
    </location>
</feature>
<feature type="region of interest" description="Disordered" evidence="4">
    <location>
        <begin position="68"/>
        <end position="112"/>
    </location>
</feature>
<keyword evidence="3" id="KW-0804">Transcription</keyword>
<dbReference type="InterPro" id="IPR036361">
    <property type="entry name" value="SAP_dom_sf"/>
</dbReference>
<dbReference type="Gene3D" id="1.10.720.30">
    <property type="entry name" value="SAP domain"/>
    <property type="match status" value="1"/>
</dbReference>
<feature type="domain" description="SAP" evidence="5">
    <location>
        <begin position="31"/>
        <end position="65"/>
    </location>
</feature>
<evidence type="ECO:0000256" key="1">
    <source>
        <dbReference type="ARBA" id="ARBA00022814"/>
    </source>
</evidence>
<evidence type="ECO:0000256" key="2">
    <source>
        <dbReference type="ARBA" id="ARBA00023015"/>
    </source>
</evidence>
<feature type="compositionally biased region" description="Basic and acidic residues" evidence="4">
    <location>
        <begin position="340"/>
        <end position="353"/>
    </location>
</feature>
<evidence type="ECO:0000313" key="6">
    <source>
        <dbReference type="EMBL" id="CAD8223657.1"/>
    </source>
</evidence>
<dbReference type="SMART" id="SM00513">
    <property type="entry name" value="SAP"/>
    <property type="match status" value="1"/>
</dbReference>
<keyword evidence="2" id="KW-0805">Transcription regulation</keyword>
<keyword evidence="1" id="KW-0889">Transcription antitermination</keyword>
<dbReference type="PANTHER" id="PTHR30265:SF4">
    <property type="entry name" value="KOW MOTIF FAMILY PROTEIN, EXPRESSED"/>
    <property type="match status" value="1"/>
</dbReference>
<dbReference type="InterPro" id="IPR036735">
    <property type="entry name" value="NGN_dom_sf"/>
</dbReference>
<dbReference type="EMBL" id="HBDX01005087">
    <property type="protein sequence ID" value="CAD8223657.1"/>
    <property type="molecule type" value="Transcribed_RNA"/>
</dbReference>
<evidence type="ECO:0000256" key="4">
    <source>
        <dbReference type="SAM" id="MobiDB-lite"/>
    </source>
</evidence>
<dbReference type="SUPFAM" id="SSF68906">
    <property type="entry name" value="SAP domain"/>
    <property type="match status" value="1"/>
</dbReference>
<dbReference type="AlphaFoldDB" id="A0A7R9T3C0"/>
<dbReference type="GO" id="GO:0006354">
    <property type="term" value="P:DNA-templated transcription elongation"/>
    <property type="evidence" value="ECO:0007669"/>
    <property type="project" value="InterPro"/>
</dbReference>
<accession>A0A7R9T3C0</accession>
<dbReference type="PROSITE" id="PS50800">
    <property type="entry name" value="SAP"/>
    <property type="match status" value="1"/>
</dbReference>
<organism evidence="6">
    <name type="scientific">Ostreococcus sp. 'lucimarinus'</name>
    <dbReference type="NCBI Taxonomy" id="242159"/>
    <lineage>
        <taxon>Eukaryota</taxon>
        <taxon>Viridiplantae</taxon>
        <taxon>Chlorophyta</taxon>
        <taxon>Mamiellophyceae</taxon>
        <taxon>Mamiellales</taxon>
        <taxon>Bathycoccaceae</taxon>
        <taxon>Ostreococcus</taxon>
    </lineage>
</organism>
<dbReference type="InterPro" id="IPR043425">
    <property type="entry name" value="NusG-like"/>
</dbReference>
<sequence length="398" mass="43852">MVRADVARTPPPPVRRVRVVARAVDDARPDLDALKATELKEILRALELPVSGKKAELAARVKRAWAEEDAGASPREAFERDARAEREAEEANARALEERRAARREKRGGVPRAMRATEAKRHLGMSIAATTREVEAMKEAGASVVQREFLVQRAMSEAATGEGWYMLEVPETRENQAKAAILALNGTKLTRGQGEVVAWVPRVPADGFYVAEEDAVGKSELELCQMVEEEDMIEMLQPGYVLVRCALTQELMDAFDDLRSVRGFATGGSSRFGKKKYEKLNTPLTMDDQIARMIERCLPVVKTEADIEAEKAREQAKEVMRAERGDEADEADAGDMRPVASREEASGSVDRVEVHTGPFKGFKGHIVARNDDGSVEATLAIFGRDTNVSLAADEFNCI</sequence>
<evidence type="ECO:0000256" key="3">
    <source>
        <dbReference type="ARBA" id="ARBA00023163"/>
    </source>
</evidence>
<reference evidence="6" key="1">
    <citation type="submission" date="2021-01" db="EMBL/GenBank/DDBJ databases">
        <authorList>
            <person name="Corre E."/>
            <person name="Pelletier E."/>
            <person name="Niang G."/>
            <person name="Scheremetjew M."/>
            <person name="Finn R."/>
            <person name="Kale V."/>
            <person name="Holt S."/>
            <person name="Cochrane G."/>
            <person name="Meng A."/>
            <person name="Brown T."/>
            <person name="Cohen L."/>
        </authorList>
    </citation>
    <scope>NUCLEOTIDE SEQUENCE</scope>
    <source>
        <strain evidence="6">Clade-A-BCC118000</strain>
    </source>
</reference>
<protein>
    <recommendedName>
        <fullName evidence="5">SAP domain-containing protein</fullName>
    </recommendedName>
</protein>
<gene>
    <name evidence="6" type="ORF">OLUC0939_LOCUS4381</name>
</gene>
<dbReference type="SUPFAM" id="SSF82679">
    <property type="entry name" value="N-utilization substance G protein NusG, N-terminal domain"/>
    <property type="match status" value="1"/>
</dbReference>
<dbReference type="InterPro" id="IPR003034">
    <property type="entry name" value="SAP_dom"/>
</dbReference>
<dbReference type="PANTHER" id="PTHR30265">
    <property type="entry name" value="RHO-INTERACTING TRANSCRIPTION TERMINATION FACTOR NUSG"/>
    <property type="match status" value="1"/>
</dbReference>
<evidence type="ECO:0000259" key="5">
    <source>
        <dbReference type="PROSITE" id="PS50800"/>
    </source>
</evidence>
<feature type="region of interest" description="Disordered" evidence="4">
    <location>
        <begin position="312"/>
        <end position="353"/>
    </location>
</feature>
<dbReference type="GO" id="GO:0031564">
    <property type="term" value="P:transcription antitermination"/>
    <property type="evidence" value="ECO:0007669"/>
    <property type="project" value="UniProtKB-KW"/>
</dbReference>
<dbReference type="InterPro" id="IPR014722">
    <property type="entry name" value="Rib_uL2_dom2"/>
</dbReference>
<dbReference type="Pfam" id="PF02037">
    <property type="entry name" value="SAP"/>
    <property type="match status" value="1"/>
</dbReference>
<feature type="compositionally biased region" description="Basic and acidic residues" evidence="4">
    <location>
        <begin position="312"/>
        <end position="325"/>
    </location>
</feature>